<comment type="caution">
    <text evidence="2">The sequence shown here is derived from an EMBL/GenBank/DDBJ whole genome shotgun (WGS) entry which is preliminary data.</text>
</comment>
<protein>
    <recommendedName>
        <fullName evidence="4">Maternal effect embryo arrest 22</fullName>
    </recommendedName>
</protein>
<organism evidence="2 3">
    <name type="scientific">Lithospermum erythrorhizon</name>
    <name type="common">Purple gromwell</name>
    <name type="synonym">Lithospermum officinale var. erythrorhizon</name>
    <dbReference type="NCBI Taxonomy" id="34254"/>
    <lineage>
        <taxon>Eukaryota</taxon>
        <taxon>Viridiplantae</taxon>
        <taxon>Streptophyta</taxon>
        <taxon>Embryophyta</taxon>
        <taxon>Tracheophyta</taxon>
        <taxon>Spermatophyta</taxon>
        <taxon>Magnoliopsida</taxon>
        <taxon>eudicotyledons</taxon>
        <taxon>Gunneridae</taxon>
        <taxon>Pentapetalae</taxon>
        <taxon>asterids</taxon>
        <taxon>lamiids</taxon>
        <taxon>Boraginales</taxon>
        <taxon>Boraginaceae</taxon>
        <taxon>Boraginoideae</taxon>
        <taxon>Lithospermeae</taxon>
        <taxon>Lithospermum</taxon>
    </lineage>
</organism>
<proteinExistence type="predicted"/>
<name>A0AAV3QBI6_LITER</name>
<gene>
    <name evidence="2" type="ORF">LIER_17389</name>
</gene>
<feature type="region of interest" description="Disordered" evidence="1">
    <location>
        <begin position="357"/>
        <end position="395"/>
    </location>
</feature>
<dbReference type="Proteomes" id="UP001454036">
    <property type="component" value="Unassembled WGS sequence"/>
</dbReference>
<evidence type="ECO:0000313" key="3">
    <source>
        <dbReference type="Proteomes" id="UP001454036"/>
    </source>
</evidence>
<dbReference type="PANTHER" id="PTHR35480:SF1">
    <property type="entry name" value="MATERNAL EFFECT EMBRYO ARREST 22"/>
    <property type="match status" value="1"/>
</dbReference>
<feature type="region of interest" description="Disordered" evidence="1">
    <location>
        <begin position="290"/>
        <end position="323"/>
    </location>
</feature>
<feature type="region of interest" description="Disordered" evidence="1">
    <location>
        <begin position="438"/>
        <end position="538"/>
    </location>
</feature>
<evidence type="ECO:0008006" key="4">
    <source>
        <dbReference type="Google" id="ProtNLM"/>
    </source>
</evidence>
<evidence type="ECO:0000256" key="1">
    <source>
        <dbReference type="SAM" id="MobiDB-lite"/>
    </source>
</evidence>
<accession>A0AAV3QBI6</accession>
<dbReference type="PANTHER" id="PTHR35480">
    <property type="entry name" value="MATERNAL EFFECT EMBRYO ARREST 22"/>
    <property type="match status" value="1"/>
</dbReference>
<evidence type="ECO:0000313" key="2">
    <source>
        <dbReference type="EMBL" id="GAA0160958.1"/>
    </source>
</evidence>
<reference evidence="2 3" key="1">
    <citation type="submission" date="2024-01" db="EMBL/GenBank/DDBJ databases">
        <title>The complete chloroplast genome sequence of Lithospermum erythrorhizon: insights into the phylogenetic relationship among Boraginaceae species and the maternal lineages of purple gromwells.</title>
        <authorList>
            <person name="Okada T."/>
            <person name="Watanabe K."/>
        </authorList>
    </citation>
    <scope>NUCLEOTIDE SEQUENCE [LARGE SCALE GENOMIC DNA]</scope>
</reference>
<dbReference type="EMBL" id="BAABME010004041">
    <property type="protein sequence ID" value="GAA0160958.1"/>
    <property type="molecule type" value="Genomic_DNA"/>
</dbReference>
<feature type="compositionally biased region" description="Basic and acidic residues" evidence="1">
    <location>
        <begin position="438"/>
        <end position="483"/>
    </location>
</feature>
<keyword evidence="3" id="KW-1185">Reference proteome</keyword>
<sequence length="1566" mass="176070">MAQNTLVDEELANPCCNTWKQKYTKLKERQAKLEQGRNALKQCLKILEPQLSKVEADNLALKKACQDEKASADFEREQKEKESALRVTLENELDALKIECQMLQQNDSSFSGNSNGDVQRLEERILGGEKEINLLKELVEKEKLRVAAEKKRADAEKKRAESEVRKANDALKKVKDDKKLTELERKNNEDNRVQLEALKTELSEVKLNLEETVKQLGIERLKADSELKRAESERKKVEEELKKVKEYKRDVNDDSKSSEEYRVQLEVLKAEIVLVKSNFEETKQQLDIEKTRADAEKKRADAEKKKAESVRKKANEAEKKVKEDKRLVDIERKNSEETRVQLDVLMAEISLLRNDLEETKQQLEKEKTRANTEKKKADTEKNRCESERKKANEAEKKIKEGIRLADVERKKYEESRVQLDVLKTELIQVKSVLEETKKQLEKQKSGADAEKKRAESERKKGSEVVKKIKGDNRLADVEKRMSEENMNQLEVFETGTVGVKEGSEENKSQQKNGSGKSKKRKKCGDDKKSDQQKSGNDYRQCTEHNHLVEQLHQEVDNNKHKILEMQSLIENLLSSKNLFSSPLSIKNSESETSKIKLLREKLKFEKRLVKHAKEVAELEVARNNILQCELGRLKQEVLKFSEHLDILGNPAFKSDAGISHHGKLCSLPLKRKHSHEQPHPMNLCSSQELTRPCSTGNASNSKYSIKSSAPFLPLHEGCSGETISGIDSKLECLHRGCNKKMLQSSAMNSCSESFSDRSLVGSQEDRVLFPITTPTNLAEENLNSEQFPTRLTDDITTCFIQSHTLPIQKNYGDDNGNKESPGAVESIRNLCYEGQTTCQPHNFSYPSFPEKESLVPVLQGKRCNEDIMSSKRRKKISEEHMAPEFTLRTSSTKSNLCKQALESRPTNAVSFGTWKDGSHGTNDLLANPEISGSCNGLDLCNIMKLFDLDNEEDERSFCAAMERPLSPICPVLELLSHNTTDVYGSKDSLGKMFHVGRSTIQNDAAKRRSFDVIEVEIGSNNKSKSCVGNSTRQIEKPDGFIFPISSTDGFEKADSQQITDLRSCINSESSPQMSHIVTIWRESPGLCKTDVSLTCSSLPRYLIVHPDIKDAVSISRICGAIRRYMSNCTMISSPNYIKESLIILSSDEGLSSMEKACTFVTVMLQKINKDVMNSGTSMGSDIFQFIDTFSCNQNAVLSDIKMNMMDLWDLSGLLNVIEDFLNNRRALLFGDASSDMIKSASLDESGGILCGQEAPNSLVVAGGALLATICASIDDIGFVCEVSCNILRTQKSNSSLVLIILHVFAHICGPKYFGEQYGLVVNVIRSLVVYLERLSSSDTIASCFPFLVGEPYKPWPCCNCPFVHDPSSTDEVVSLLLKELQSYIIKSTGILDKLDPINQVKSGAKMYEVDCLSYVPVMVCENFDLFSLLEIVACYMSWNWSFENIVCPVLEMLESCAMECFTAAVITFLGQLGRIGIEAHGYDDEKVENLRNRFSSFLTRSAMGNSELLVQLASATALSGLTPISFEELVDSDSTIPETAVSLKNWFFSLSNEQRSSCKLELFSCP</sequence>